<evidence type="ECO:0000256" key="15">
    <source>
        <dbReference type="ARBA" id="ARBA00042251"/>
    </source>
</evidence>
<keyword evidence="8" id="KW-0560">Oxidoreductase</keyword>
<dbReference type="InterPro" id="IPR002227">
    <property type="entry name" value="Tyrosinase_Cu-bd"/>
</dbReference>
<dbReference type="Gene3D" id="1.10.1280.10">
    <property type="entry name" value="Di-copper center containing domain from catechol oxidase"/>
    <property type="match status" value="1"/>
</dbReference>
<evidence type="ECO:0000256" key="12">
    <source>
        <dbReference type="ARBA" id="ARBA00023136"/>
    </source>
</evidence>
<evidence type="ECO:0000256" key="9">
    <source>
        <dbReference type="ARBA" id="ARBA00023008"/>
    </source>
</evidence>
<gene>
    <name evidence="17" type="ORF">COCON_G00084290</name>
</gene>
<evidence type="ECO:0000259" key="16">
    <source>
        <dbReference type="PROSITE" id="PS00497"/>
    </source>
</evidence>
<evidence type="ECO:0000256" key="14">
    <source>
        <dbReference type="ARBA" id="ARBA00039304"/>
    </source>
</evidence>
<dbReference type="InterPro" id="IPR050316">
    <property type="entry name" value="Tyrosinase/Hemocyanin"/>
</dbReference>
<dbReference type="SUPFAM" id="SSF48056">
    <property type="entry name" value="Di-copper centre-containing domain"/>
    <property type="match status" value="1"/>
</dbReference>
<keyword evidence="13" id="KW-0325">Glycoprotein</keyword>
<dbReference type="GO" id="GO:0033162">
    <property type="term" value="C:melanosome membrane"/>
    <property type="evidence" value="ECO:0007669"/>
    <property type="project" value="UniProtKB-SubCell"/>
</dbReference>
<keyword evidence="6" id="KW-0479">Metal-binding</keyword>
<evidence type="ECO:0000256" key="13">
    <source>
        <dbReference type="ARBA" id="ARBA00023180"/>
    </source>
</evidence>
<dbReference type="PANTHER" id="PTHR11474">
    <property type="entry name" value="TYROSINASE FAMILY MEMBER"/>
    <property type="match status" value="1"/>
</dbReference>
<dbReference type="EC" id="1.14.18.1" evidence="4"/>
<feature type="non-terminal residue" evidence="17">
    <location>
        <position position="301"/>
    </location>
</feature>
<protein>
    <recommendedName>
        <fullName evidence="14">Tyrosinase</fullName>
        <ecNumber evidence="4">1.14.18.1</ecNumber>
    </recommendedName>
    <alternativeName>
        <fullName evidence="15">Monophenol monooxygenase</fullName>
    </alternativeName>
</protein>
<dbReference type="GO" id="GO:0004503">
    <property type="term" value="F:tyrosinase activity"/>
    <property type="evidence" value="ECO:0007669"/>
    <property type="project" value="UniProtKB-EC"/>
</dbReference>
<dbReference type="InterPro" id="IPR008922">
    <property type="entry name" value="Di-copper_centre_dom_sf"/>
</dbReference>
<keyword evidence="12" id="KW-0472">Membrane</keyword>
<evidence type="ECO:0000256" key="6">
    <source>
        <dbReference type="ARBA" id="ARBA00022723"/>
    </source>
</evidence>
<keyword evidence="5" id="KW-0812">Transmembrane</keyword>
<name>A0A9Q1DQ65_CONCO</name>
<keyword evidence="7" id="KW-0732">Signal</keyword>
<keyword evidence="11" id="KW-0470">Melanin biosynthesis</keyword>
<dbReference type="AlphaFoldDB" id="A0A9Q1DQ65"/>
<dbReference type="Pfam" id="PF00264">
    <property type="entry name" value="Tyrosinase"/>
    <property type="match status" value="1"/>
</dbReference>
<evidence type="ECO:0000256" key="10">
    <source>
        <dbReference type="ARBA" id="ARBA00023033"/>
    </source>
</evidence>
<sequence>SIFLCLLRPACLQFPRACVTAEILQTKECCPVWGQDGSACGARSGRGFCQDVVVSDLPNGPQYPFSGIDDRERWPTVFYNRTCQCAGNYMGFDCGDCTFGYFGVNCAEKRESLRRNIFQLSVAERQKFISYLNLAKHTINADYVIVTGTYDGMNNGTNPMFADASVYDVFVWMHYYVSRNALLGGSNVWTDIDFAHWAPAFLPWHRVYLLSWEHEIRKLTGDFSFTIPYWDWKDALDCEVCTDELMGGRNPLKPNQISPASVFSSWKVMCSQAAEYNSRGRYATARGRAPCCATQAIRTAT</sequence>
<organism evidence="17 18">
    <name type="scientific">Conger conger</name>
    <name type="common">Conger eel</name>
    <name type="synonym">Muraena conger</name>
    <dbReference type="NCBI Taxonomy" id="82655"/>
    <lineage>
        <taxon>Eukaryota</taxon>
        <taxon>Metazoa</taxon>
        <taxon>Chordata</taxon>
        <taxon>Craniata</taxon>
        <taxon>Vertebrata</taxon>
        <taxon>Euteleostomi</taxon>
        <taxon>Actinopterygii</taxon>
        <taxon>Neopterygii</taxon>
        <taxon>Teleostei</taxon>
        <taxon>Anguilliformes</taxon>
        <taxon>Congridae</taxon>
        <taxon>Conger</taxon>
    </lineage>
</organism>
<reference evidence="17" key="1">
    <citation type="journal article" date="2023" name="Science">
        <title>Genome structures resolve the early diversification of teleost fishes.</title>
        <authorList>
            <person name="Parey E."/>
            <person name="Louis A."/>
            <person name="Montfort J."/>
            <person name="Bouchez O."/>
            <person name="Roques C."/>
            <person name="Iampietro C."/>
            <person name="Lluch J."/>
            <person name="Castinel A."/>
            <person name="Donnadieu C."/>
            <person name="Desvignes T."/>
            <person name="Floi Bucao C."/>
            <person name="Jouanno E."/>
            <person name="Wen M."/>
            <person name="Mejri S."/>
            <person name="Dirks R."/>
            <person name="Jansen H."/>
            <person name="Henkel C."/>
            <person name="Chen W.J."/>
            <person name="Zahm M."/>
            <person name="Cabau C."/>
            <person name="Klopp C."/>
            <person name="Thompson A.W."/>
            <person name="Robinson-Rechavi M."/>
            <person name="Braasch I."/>
            <person name="Lecointre G."/>
            <person name="Bobe J."/>
            <person name="Postlethwait J.H."/>
            <person name="Berthelot C."/>
            <person name="Roest Crollius H."/>
            <person name="Guiguen Y."/>
        </authorList>
    </citation>
    <scope>NUCLEOTIDE SEQUENCE</scope>
    <source>
        <strain evidence="17">Concon-B</strain>
    </source>
</reference>
<dbReference type="GO" id="GO:0046872">
    <property type="term" value="F:metal ion binding"/>
    <property type="evidence" value="ECO:0007669"/>
    <property type="project" value="UniProtKB-KW"/>
</dbReference>
<comment type="similarity">
    <text evidence="3">Belongs to the tyrosinase family.</text>
</comment>
<evidence type="ECO:0000256" key="5">
    <source>
        <dbReference type="ARBA" id="ARBA00022692"/>
    </source>
</evidence>
<dbReference type="OrthoDB" id="6132182at2759"/>
<proteinExistence type="inferred from homology"/>
<evidence type="ECO:0000256" key="4">
    <source>
        <dbReference type="ARBA" id="ARBA00011906"/>
    </source>
</evidence>
<dbReference type="PROSITE" id="PS00497">
    <property type="entry name" value="TYROSINASE_1"/>
    <property type="match status" value="1"/>
</dbReference>
<evidence type="ECO:0000256" key="8">
    <source>
        <dbReference type="ARBA" id="ARBA00023002"/>
    </source>
</evidence>
<dbReference type="Proteomes" id="UP001152803">
    <property type="component" value="Unassembled WGS sequence"/>
</dbReference>
<comment type="caution">
    <text evidence="17">The sequence shown here is derived from an EMBL/GenBank/DDBJ whole genome shotgun (WGS) entry which is preliminary data.</text>
</comment>
<evidence type="ECO:0000256" key="7">
    <source>
        <dbReference type="ARBA" id="ARBA00022729"/>
    </source>
</evidence>
<evidence type="ECO:0000256" key="11">
    <source>
        <dbReference type="ARBA" id="ARBA00023101"/>
    </source>
</evidence>
<evidence type="ECO:0000313" key="18">
    <source>
        <dbReference type="Proteomes" id="UP001152803"/>
    </source>
</evidence>
<dbReference type="PANTHER" id="PTHR11474:SF124">
    <property type="entry name" value="TYROSINASE"/>
    <property type="match status" value="1"/>
</dbReference>
<comment type="cofactor">
    <cofactor evidence="1">
        <name>Cu(2+)</name>
        <dbReference type="ChEBI" id="CHEBI:29036"/>
    </cofactor>
</comment>
<comment type="subcellular location">
    <subcellularLocation>
        <location evidence="2">Melanosome membrane</location>
        <topology evidence="2">Single-pass type I membrane protein</topology>
    </subcellularLocation>
</comment>
<evidence type="ECO:0000256" key="1">
    <source>
        <dbReference type="ARBA" id="ARBA00001973"/>
    </source>
</evidence>
<evidence type="ECO:0000256" key="2">
    <source>
        <dbReference type="ARBA" id="ARBA00004573"/>
    </source>
</evidence>
<evidence type="ECO:0000256" key="3">
    <source>
        <dbReference type="ARBA" id="ARBA00009928"/>
    </source>
</evidence>
<dbReference type="GO" id="GO:0042438">
    <property type="term" value="P:melanin biosynthetic process"/>
    <property type="evidence" value="ECO:0007669"/>
    <property type="project" value="UniProtKB-KW"/>
</dbReference>
<dbReference type="PRINTS" id="PR00092">
    <property type="entry name" value="TYROSINASE"/>
</dbReference>
<feature type="domain" description="Tyrosinase copper-binding" evidence="16">
    <location>
        <begin position="196"/>
        <end position="213"/>
    </location>
</feature>
<dbReference type="GO" id="GO:0043473">
    <property type="term" value="P:pigmentation"/>
    <property type="evidence" value="ECO:0007669"/>
    <property type="project" value="TreeGrafter"/>
</dbReference>
<keyword evidence="9" id="KW-0186">Copper</keyword>
<dbReference type="EMBL" id="JAFJMO010000005">
    <property type="protein sequence ID" value="KAJ8276677.1"/>
    <property type="molecule type" value="Genomic_DNA"/>
</dbReference>
<keyword evidence="18" id="KW-1185">Reference proteome</keyword>
<evidence type="ECO:0000313" key="17">
    <source>
        <dbReference type="EMBL" id="KAJ8276677.1"/>
    </source>
</evidence>
<accession>A0A9Q1DQ65</accession>
<keyword evidence="10" id="KW-0503">Monooxygenase</keyword>